<evidence type="ECO:0000256" key="2">
    <source>
        <dbReference type="SAM" id="Phobius"/>
    </source>
</evidence>
<feature type="compositionally biased region" description="Gly residues" evidence="1">
    <location>
        <begin position="204"/>
        <end position="214"/>
    </location>
</feature>
<feature type="domain" description="PASTA" evidence="3">
    <location>
        <begin position="79"/>
        <end position="145"/>
    </location>
</feature>
<comment type="caution">
    <text evidence="4">The sequence shown here is derived from an EMBL/GenBank/DDBJ whole genome shotgun (WGS) entry which is preliminary data.</text>
</comment>
<reference evidence="4 5" key="1">
    <citation type="submission" date="2018-01" db="EMBL/GenBank/DDBJ databases">
        <title>Draft genome sequence of Sphaerisporangium sp. 7K107.</title>
        <authorList>
            <person name="Sahin N."/>
            <person name="Saygin H."/>
            <person name="Ay H."/>
        </authorList>
    </citation>
    <scope>NUCLEOTIDE SEQUENCE [LARGE SCALE GENOMIC DNA]</scope>
    <source>
        <strain evidence="4 5">7K107</strain>
    </source>
</reference>
<dbReference type="AlphaFoldDB" id="A0A2W2I6P2"/>
<keyword evidence="2" id="KW-1133">Transmembrane helix</keyword>
<organism evidence="4 5">
    <name type="scientific">Spongiactinospora gelatinilytica</name>
    <dbReference type="NCBI Taxonomy" id="2666298"/>
    <lineage>
        <taxon>Bacteria</taxon>
        <taxon>Bacillati</taxon>
        <taxon>Actinomycetota</taxon>
        <taxon>Actinomycetes</taxon>
        <taxon>Streptosporangiales</taxon>
        <taxon>Streptosporangiaceae</taxon>
        <taxon>Spongiactinospora</taxon>
    </lineage>
</organism>
<protein>
    <recommendedName>
        <fullName evidence="3">PASTA domain-containing protein</fullName>
    </recommendedName>
</protein>
<dbReference type="InterPro" id="IPR005543">
    <property type="entry name" value="PASTA_dom"/>
</dbReference>
<accession>A0A2W2I6P2</accession>
<dbReference type="SMART" id="SM00740">
    <property type="entry name" value="PASTA"/>
    <property type="match status" value="1"/>
</dbReference>
<keyword evidence="2" id="KW-0812">Transmembrane</keyword>
<name>A0A2W2I6P2_9ACTN</name>
<dbReference type="SUPFAM" id="SSF54184">
    <property type="entry name" value="Penicillin-binding protein 2x (pbp-2x), c-terminal domain"/>
    <property type="match status" value="1"/>
</dbReference>
<dbReference type="Gene3D" id="3.30.10.20">
    <property type="match status" value="1"/>
</dbReference>
<dbReference type="Proteomes" id="UP000248544">
    <property type="component" value="Unassembled WGS sequence"/>
</dbReference>
<proteinExistence type="predicted"/>
<gene>
    <name evidence="4" type="ORF">C1I98_14775</name>
</gene>
<feature type="transmembrane region" description="Helical" evidence="2">
    <location>
        <begin position="39"/>
        <end position="61"/>
    </location>
</feature>
<dbReference type="Pfam" id="PF03793">
    <property type="entry name" value="PASTA"/>
    <property type="match status" value="1"/>
</dbReference>
<evidence type="ECO:0000259" key="3">
    <source>
        <dbReference type="PROSITE" id="PS51178"/>
    </source>
</evidence>
<dbReference type="PROSITE" id="PS51178">
    <property type="entry name" value="PASTA"/>
    <property type="match status" value="1"/>
</dbReference>
<evidence type="ECO:0000256" key="1">
    <source>
        <dbReference type="SAM" id="MobiDB-lite"/>
    </source>
</evidence>
<keyword evidence="2" id="KW-0472">Membrane</keyword>
<dbReference type="EMBL" id="POUA01000099">
    <property type="protein sequence ID" value="PZG46194.1"/>
    <property type="molecule type" value="Genomic_DNA"/>
</dbReference>
<dbReference type="CDD" id="cd06577">
    <property type="entry name" value="PASTA_pknB"/>
    <property type="match status" value="1"/>
</dbReference>
<sequence length="255" mass="26741">MTIEDELKDAMSTQVGEVRANAGTAAAVRGLHRRRTVRLRATGAAVVTAALAGTVPLYLAVSPGQEPGPGQRAASGASVRPGVVMPDVAGMTVEQALRTLQRAGLTVKFRTAPSSAVPGGSVISQAPVAGTALKPGARVTVTVSDGTKDKLPPEVGDLGQGRDRLEVPAGWDEVGELVRRGHFRRQQPEHYLEHRGRCRWGLRNRGGGLPGTLGRGDRRADGGLPQAGRRADQDQGRSASVPARCERGQRRAGHA</sequence>
<evidence type="ECO:0000313" key="5">
    <source>
        <dbReference type="Proteomes" id="UP000248544"/>
    </source>
</evidence>
<keyword evidence="5" id="KW-1185">Reference proteome</keyword>
<feature type="region of interest" description="Disordered" evidence="1">
    <location>
        <begin position="202"/>
        <end position="255"/>
    </location>
</feature>
<evidence type="ECO:0000313" key="4">
    <source>
        <dbReference type="EMBL" id="PZG46194.1"/>
    </source>
</evidence>